<protein>
    <submittedName>
        <fullName evidence="3">Bacilysin biosynthesis oxido BacC</fullName>
    </submittedName>
</protein>
<dbReference type="RefSeq" id="XP_017995595.1">
    <property type="nucleotide sequence ID" value="XM_018144952.1"/>
</dbReference>
<dbReference type="STRING" id="1664694.A0A0N1HLW2"/>
<keyword evidence="4" id="KW-1185">Reference proteome</keyword>
<organism evidence="3 4">
    <name type="scientific">Cyphellophora attinorum</name>
    <dbReference type="NCBI Taxonomy" id="1664694"/>
    <lineage>
        <taxon>Eukaryota</taxon>
        <taxon>Fungi</taxon>
        <taxon>Dikarya</taxon>
        <taxon>Ascomycota</taxon>
        <taxon>Pezizomycotina</taxon>
        <taxon>Eurotiomycetes</taxon>
        <taxon>Chaetothyriomycetidae</taxon>
        <taxon>Chaetothyriales</taxon>
        <taxon>Cyphellophoraceae</taxon>
        <taxon>Cyphellophora</taxon>
    </lineage>
</organism>
<proteinExistence type="inferred from homology"/>
<dbReference type="InterPro" id="IPR036291">
    <property type="entry name" value="NAD(P)-bd_dom_sf"/>
</dbReference>
<comment type="caution">
    <text evidence="3">The sequence shown here is derived from an EMBL/GenBank/DDBJ whole genome shotgun (WGS) entry which is preliminary data.</text>
</comment>
<accession>A0A0N1HLW2</accession>
<comment type="similarity">
    <text evidence="1">Belongs to the short-chain dehydrogenases/reductases (SDR) family.</text>
</comment>
<dbReference type="AlphaFoldDB" id="A0A0N1HLW2"/>
<reference evidence="3 4" key="1">
    <citation type="submission" date="2015-06" db="EMBL/GenBank/DDBJ databases">
        <title>Draft genome of the ant-associated black yeast Phialophora attae CBS 131958.</title>
        <authorList>
            <person name="Moreno L.F."/>
            <person name="Stielow B.J."/>
            <person name="de Hoog S."/>
            <person name="Vicente V.A."/>
            <person name="Weiss V.A."/>
            <person name="de Vries M."/>
            <person name="Cruz L.M."/>
            <person name="Souza E.M."/>
        </authorList>
    </citation>
    <scope>NUCLEOTIDE SEQUENCE [LARGE SCALE GENOMIC DNA]</scope>
    <source>
        <strain evidence="3 4">CBS 131958</strain>
    </source>
</reference>
<evidence type="ECO:0000313" key="4">
    <source>
        <dbReference type="Proteomes" id="UP000038010"/>
    </source>
</evidence>
<dbReference type="GO" id="GO:0016491">
    <property type="term" value="F:oxidoreductase activity"/>
    <property type="evidence" value="ECO:0007669"/>
    <property type="project" value="UniProtKB-KW"/>
</dbReference>
<evidence type="ECO:0000256" key="1">
    <source>
        <dbReference type="ARBA" id="ARBA00006484"/>
    </source>
</evidence>
<dbReference type="EMBL" id="LFJN01000038">
    <property type="protein sequence ID" value="KPI35632.1"/>
    <property type="molecule type" value="Genomic_DNA"/>
</dbReference>
<dbReference type="PRINTS" id="PR00081">
    <property type="entry name" value="GDHRDH"/>
</dbReference>
<keyword evidence="2" id="KW-0560">Oxidoreductase</keyword>
<gene>
    <name evidence="3" type="ORF">AB675_4789</name>
</gene>
<dbReference type="GeneID" id="28736831"/>
<evidence type="ECO:0000256" key="2">
    <source>
        <dbReference type="ARBA" id="ARBA00023002"/>
    </source>
</evidence>
<dbReference type="Gene3D" id="3.40.50.720">
    <property type="entry name" value="NAD(P)-binding Rossmann-like Domain"/>
    <property type="match status" value="1"/>
</dbReference>
<dbReference type="PANTHER" id="PTHR24321">
    <property type="entry name" value="DEHYDROGENASES, SHORT CHAIN"/>
    <property type="match status" value="1"/>
</dbReference>
<dbReference type="PANTHER" id="PTHR24321:SF8">
    <property type="entry name" value="ESTRADIOL 17-BETA-DEHYDROGENASE 8-RELATED"/>
    <property type="match status" value="1"/>
</dbReference>
<sequence>MAREEKPAFDLGLGLERTHVMVTGAAGQIGQVITEAFLAAGASVTAVDIKESRSRRKDKFMPVQVDISDEQDVAAAFEKARVVFGGIDCLVHAAGKDLSFLEQHASNAEMPATQFRETLRVNVEGAFLVCREWLRGLPDCHKSMRNRSLIVFGSEAGIWGVNNVDYATSKAALHGLVQSFAADPMTIKQGARVNLIAPGVVDTPQFRKEVEEDPDDKWKQLSTVIQAEAVPIQAVARTCLFLASDNFSGSITAQTIRVDGGRSGRLFYPDRASIV</sequence>
<dbReference type="SUPFAM" id="SSF51735">
    <property type="entry name" value="NAD(P)-binding Rossmann-fold domains"/>
    <property type="match status" value="1"/>
</dbReference>
<dbReference type="Proteomes" id="UP000038010">
    <property type="component" value="Unassembled WGS sequence"/>
</dbReference>
<dbReference type="Pfam" id="PF13561">
    <property type="entry name" value="adh_short_C2"/>
    <property type="match status" value="1"/>
</dbReference>
<dbReference type="CDD" id="cd05233">
    <property type="entry name" value="SDR_c"/>
    <property type="match status" value="1"/>
</dbReference>
<dbReference type="VEuPathDB" id="FungiDB:AB675_4789"/>
<evidence type="ECO:0000313" key="3">
    <source>
        <dbReference type="EMBL" id="KPI35632.1"/>
    </source>
</evidence>
<dbReference type="InterPro" id="IPR002347">
    <property type="entry name" value="SDR_fam"/>
</dbReference>
<dbReference type="OrthoDB" id="10253736at2759"/>
<name>A0A0N1HLW2_9EURO</name>